<protein>
    <submittedName>
        <fullName evidence="2">Uncharacterized protein</fullName>
    </submittedName>
</protein>
<comment type="caution">
    <text evidence="2">The sequence shown here is derived from an EMBL/GenBank/DDBJ whole genome shotgun (WGS) entry which is preliminary data.</text>
</comment>
<reference evidence="2" key="1">
    <citation type="submission" date="2021-03" db="EMBL/GenBank/DDBJ databases">
        <title>Revisited historic fungal species revealed as producer of novel bioactive compounds through whole genome sequencing and comparative genomics.</title>
        <authorList>
            <person name="Vignolle G.A."/>
            <person name="Hochenegger N."/>
            <person name="Mach R.L."/>
            <person name="Mach-Aigner A.R."/>
            <person name="Javad Rahimi M."/>
            <person name="Salim K.A."/>
            <person name="Chan C.M."/>
            <person name="Lim L.B.L."/>
            <person name="Cai F."/>
            <person name="Druzhinina I.S."/>
            <person name="U'Ren J.M."/>
            <person name="Derntl C."/>
        </authorList>
    </citation>
    <scope>NUCLEOTIDE SEQUENCE</scope>
    <source>
        <strain evidence="2">TUCIM 5799</strain>
    </source>
</reference>
<keyword evidence="3" id="KW-1185">Reference proteome</keyword>
<organism evidence="2 3">
    <name type="scientific">Neoarthrinium moseri</name>
    <dbReference type="NCBI Taxonomy" id="1658444"/>
    <lineage>
        <taxon>Eukaryota</taxon>
        <taxon>Fungi</taxon>
        <taxon>Dikarya</taxon>
        <taxon>Ascomycota</taxon>
        <taxon>Pezizomycotina</taxon>
        <taxon>Sordariomycetes</taxon>
        <taxon>Xylariomycetidae</taxon>
        <taxon>Amphisphaeriales</taxon>
        <taxon>Apiosporaceae</taxon>
        <taxon>Neoarthrinium</taxon>
    </lineage>
</organism>
<gene>
    <name evidence="2" type="ORF">JX265_010627</name>
</gene>
<evidence type="ECO:0000313" key="2">
    <source>
        <dbReference type="EMBL" id="KAI1859150.1"/>
    </source>
</evidence>
<dbReference type="Proteomes" id="UP000829685">
    <property type="component" value="Unassembled WGS sequence"/>
</dbReference>
<feature type="region of interest" description="Disordered" evidence="1">
    <location>
        <begin position="1"/>
        <end position="23"/>
    </location>
</feature>
<sequence>MNTSDAQVVVPQQTSKNMSSDLVNHSRQSQGTVTTEQAVSPHTNFSFMALESRASPSPTPQEERVQVTLAHGCYFFVNVNYLPSSAIIEHAVPSNGTTCGCTDDSKAYIAAWLVNWVRFILEVPGSGWNRKPAQAQAEADKFITHWNLDGRVRDGLADDVVRAVQDIMRTLLLTIRGSKLARQLYWPEEDTPKTAITTSGFRRLMRSGSNKVKNHLRR</sequence>
<dbReference type="EMBL" id="JAFIMR010000035">
    <property type="protein sequence ID" value="KAI1859150.1"/>
    <property type="molecule type" value="Genomic_DNA"/>
</dbReference>
<name>A0A9P9WE69_9PEZI</name>
<evidence type="ECO:0000256" key="1">
    <source>
        <dbReference type="SAM" id="MobiDB-lite"/>
    </source>
</evidence>
<dbReference type="AlphaFoldDB" id="A0A9P9WE69"/>
<accession>A0A9P9WE69</accession>
<evidence type="ECO:0000313" key="3">
    <source>
        <dbReference type="Proteomes" id="UP000829685"/>
    </source>
</evidence>
<proteinExistence type="predicted"/>